<keyword evidence="5" id="KW-0472">Membrane</keyword>
<comment type="similarity">
    <text evidence="3">Belongs to the RBT5 family.</text>
</comment>
<evidence type="ECO:0000256" key="7">
    <source>
        <dbReference type="ARBA" id="ARBA00023157"/>
    </source>
</evidence>
<keyword evidence="6" id="KW-0732">Signal</keyword>
<feature type="compositionally biased region" description="Low complexity" evidence="9">
    <location>
        <begin position="124"/>
        <end position="137"/>
    </location>
</feature>
<evidence type="ECO:0000259" key="10">
    <source>
        <dbReference type="Pfam" id="PF05730"/>
    </source>
</evidence>
<dbReference type="InterPro" id="IPR008427">
    <property type="entry name" value="Extracellular_membr_CFEM_dom"/>
</dbReference>
<evidence type="ECO:0000256" key="8">
    <source>
        <dbReference type="ARBA" id="ARBA00023288"/>
    </source>
</evidence>
<dbReference type="EMBL" id="JAVRRD010000013">
    <property type="protein sequence ID" value="KAK5052573.1"/>
    <property type="molecule type" value="Genomic_DNA"/>
</dbReference>
<evidence type="ECO:0000256" key="1">
    <source>
        <dbReference type="ARBA" id="ARBA00004589"/>
    </source>
</evidence>
<dbReference type="GO" id="GO:0098552">
    <property type="term" value="C:side of membrane"/>
    <property type="evidence" value="ECO:0007669"/>
    <property type="project" value="UniProtKB-KW"/>
</dbReference>
<protein>
    <recommendedName>
        <fullName evidence="10">CFEM domain-containing protein</fullName>
    </recommendedName>
</protein>
<evidence type="ECO:0000256" key="5">
    <source>
        <dbReference type="ARBA" id="ARBA00022622"/>
    </source>
</evidence>
<evidence type="ECO:0000256" key="4">
    <source>
        <dbReference type="ARBA" id="ARBA00022525"/>
    </source>
</evidence>
<accession>A0AAV9N9H9</accession>
<keyword evidence="4" id="KW-0964">Secreted</keyword>
<sequence>MVLPGDYLGFHAHRTRPGRNYPGSSPMWCEGSLNAILRFQGTYANEYSLFQQQAILEAIQESGCPLTDIECICKNTEFVSELVGLIPQLCSQEDSAVTAEGAQGICMAYGVELSLPDLSGTPNSTSITTAASGTSETNTPTPATSSAIVSTQSTVSDSGSTSAPASSTIPSSSPTEAVETSVESSAAAETSNRAVANTVGLSSLVGVVLLGLTAVL</sequence>
<keyword evidence="12" id="KW-1185">Reference proteome</keyword>
<reference evidence="11 12" key="1">
    <citation type="submission" date="2023-08" db="EMBL/GenBank/DDBJ databases">
        <title>Black Yeasts Isolated from many extreme environments.</title>
        <authorList>
            <person name="Coleine C."/>
            <person name="Stajich J.E."/>
            <person name="Selbmann L."/>
        </authorList>
    </citation>
    <scope>NUCLEOTIDE SEQUENCE [LARGE SCALE GENOMIC DNA]</scope>
    <source>
        <strain evidence="11 12">CCFEE 5792</strain>
    </source>
</reference>
<dbReference type="AlphaFoldDB" id="A0AAV9N9H9"/>
<evidence type="ECO:0000313" key="11">
    <source>
        <dbReference type="EMBL" id="KAK5052573.1"/>
    </source>
</evidence>
<keyword evidence="8" id="KW-0449">Lipoprotein</keyword>
<dbReference type="GeneID" id="89970646"/>
<evidence type="ECO:0000256" key="9">
    <source>
        <dbReference type="SAM" id="MobiDB-lite"/>
    </source>
</evidence>
<evidence type="ECO:0000313" key="12">
    <source>
        <dbReference type="Proteomes" id="UP001358417"/>
    </source>
</evidence>
<keyword evidence="7" id="KW-1015">Disulfide bond</keyword>
<feature type="domain" description="CFEM" evidence="10">
    <location>
        <begin position="57"/>
        <end position="106"/>
    </location>
</feature>
<dbReference type="GO" id="GO:0005576">
    <property type="term" value="C:extracellular region"/>
    <property type="evidence" value="ECO:0007669"/>
    <property type="project" value="UniProtKB-SubCell"/>
</dbReference>
<keyword evidence="5" id="KW-0336">GPI-anchor</keyword>
<evidence type="ECO:0000256" key="3">
    <source>
        <dbReference type="ARBA" id="ARBA00010031"/>
    </source>
</evidence>
<feature type="compositionally biased region" description="Low complexity" evidence="9">
    <location>
        <begin position="156"/>
        <end position="185"/>
    </location>
</feature>
<dbReference type="Proteomes" id="UP001358417">
    <property type="component" value="Unassembled WGS sequence"/>
</dbReference>
<keyword evidence="5" id="KW-0325">Glycoprotein</keyword>
<dbReference type="Pfam" id="PF05730">
    <property type="entry name" value="CFEM"/>
    <property type="match status" value="1"/>
</dbReference>
<dbReference type="RefSeq" id="XP_064706273.1">
    <property type="nucleotide sequence ID" value="XM_064846048.1"/>
</dbReference>
<feature type="region of interest" description="Disordered" evidence="9">
    <location>
        <begin position="120"/>
        <end position="185"/>
    </location>
</feature>
<proteinExistence type="inferred from homology"/>
<comment type="caution">
    <text evidence="11">The sequence shown here is derived from an EMBL/GenBank/DDBJ whole genome shotgun (WGS) entry which is preliminary data.</text>
</comment>
<name>A0AAV9N9H9_9EURO</name>
<comment type="subcellular location">
    <subcellularLocation>
        <location evidence="1">Membrane</location>
        <topology evidence="1">Lipid-anchor</topology>
        <topology evidence="1">GPI-anchor</topology>
    </subcellularLocation>
    <subcellularLocation>
        <location evidence="2">Secreted</location>
    </subcellularLocation>
</comment>
<evidence type="ECO:0000256" key="6">
    <source>
        <dbReference type="ARBA" id="ARBA00022729"/>
    </source>
</evidence>
<organism evidence="11 12">
    <name type="scientific">Exophiala bonariae</name>
    <dbReference type="NCBI Taxonomy" id="1690606"/>
    <lineage>
        <taxon>Eukaryota</taxon>
        <taxon>Fungi</taxon>
        <taxon>Dikarya</taxon>
        <taxon>Ascomycota</taxon>
        <taxon>Pezizomycotina</taxon>
        <taxon>Eurotiomycetes</taxon>
        <taxon>Chaetothyriomycetidae</taxon>
        <taxon>Chaetothyriales</taxon>
        <taxon>Herpotrichiellaceae</taxon>
        <taxon>Exophiala</taxon>
    </lineage>
</organism>
<evidence type="ECO:0000256" key="2">
    <source>
        <dbReference type="ARBA" id="ARBA00004613"/>
    </source>
</evidence>
<gene>
    <name evidence="11" type="ORF">LTR84_002438</name>
</gene>
<feature type="compositionally biased region" description="Polar residues" evidence="9">
    <location>
        <begin position="138"/>
        <end position="155"/>
    </location>
</feature>